<accession>A0A976FJT4</accession>
<dbReference type="InterPro" id="IPR018247">
    <property type="entry name" value="EF_Hand_1_Ca_BS"/>
</dbReference>
<dbReference type="Gene3D" id="3.40.50.300">
    <property type="entry name" value="P-loop containing nucleotide triphosphate hydrolases"/>
    <property type="match status" value="1"/>
</dbReference>
<dbReference type="InterPro" id="IPR027417">
    <property type="entry name" value="P-loop_NTPase"/>
</dbReference>
<reference evidence="17 18" key="1">
    <citation type="journal article" date="2021" name="Genome Biol.">
        <title>AFLAP: assembly-free linkage analysis pipeline using k-mers from genome sequencing data.</title>
        <authorList>
            <person name="Fletcher K."/>
            <person name="Zhang L."/>
            <person name="Gil J."/>
            <person name="Han R."/>
            <person name="Cavanaugh K."/>
            <person name="Michelmore R."/>
        </authorList>
    </citation>
    <scope>NUCLEOTIDE SEQUENCE [LARGE SCALE GENOMIC DNA]</scope>
    <source>
        <strain evidence="17 18">SF5</strain>
    </source>
</reference>
<keyword evidence="5 10" id="KW-0863">Zinc-finger</keyword>
<feature type="compositionally biased region" description="Acidic residues" evidence="13">
    <location>
        <begin position="1673"/>
        <end position="1687"/>
    </location>
</feature>
<dbReference type="Pfam" id="PF01926">
    <property type="entry name" value="MMR_HSR1"/>
    <property type="match status" value="1"/>
</dbReference>
<dbReference type="InterPro" id="IPR006186">
    <property type="entry name" value="Ser/Thr-sp_prot-phosphatase"/>
</dbReference>
<feature type="region of interest" description="Disordered" evidence="13">
    <location>
        <begin position="1713"/>
        <end position="1744"/>
    </location>
</feature>
<name>A0A976FJT4_BRELC</name>
<evidence type="ECO:0000256" key="4">
    <source>
        <dbReference type="ARBA" id="ARBA00022741"/>
    </source>
</evidence>
<feature type="region of interest" description="Disordered" evidence="13">
    <location>
        <begin position="1665"/>
        <end position="1687"/>
    </location>
</feature>
<keyword evidence="4 12" id="KW-0547">Nucleotide-binding</keyword>
<dbReference type="PRINTS" id="PR00114">
    <property type="entry name" value="STPHPHTASE"/>
</dbReference>
<dbReference type="PROSITE" id="PS50222">
    <property type="entry name" value="EF_HAND_2"/>
    <property type="match status" value="3"/>
</dbReference>
<dbReference type="OrthoDB" id="442428at2759"/>
<comment type="function">
    <text evidence="12">GTPase that associates with pre-60S ribosomal subunits in the nucleolus and is required for their nuclear export and maturation.</text>
</comment>
<feature type="domain" description="EF-hand" evidence="15">
    <location>
        <begin position="952"/>
        <end position="987"/>
    </location>
</feature>
<dbReference type="PROSITE" id="PS00303">
    <property type="entry name" value="S100_CABP"/>
    <property type="match status" value="1"/>
</dbReference>
<comment type="subcellular location">
    <subcellularLocation>
        <location evidence="1 12">Nucleus</location>
        <location evidence="1 12">Nucleolus</location>
    </subcellularLocation>
</comment>
<evidence type="ECO:0000256" key="2">
    <source>
        <dbReference type="ARBA" id="ARBA00008294"/>
    </source>
</evidence>
<dbReference type="Gene3D" id="3.60.21.10">
    <property type="match status" value="1"/>
</dbReference>
<dbReference type="KEGG" id="blac:94351161"/>
<dbReference type="FunFam" id="1.10.1580.10:FF:000001">
    <property type="entry name" value="Nucleolar GTP-binding protein 2"/>
    <property type="match status" value="1"/>
</dbReference>
<comment type="similarity">
    <text evidence="12">Belongs to the TRAFAC class YlqF/YawG GTPase family. NOG2 subfamily.</text>
</comment>
<evidence type="ECO:0000256" key="10">
    <source>
        <dbReference type="PROSITE-ProRule" id="PRU00091"/>
    </source>
</evidence>
<dbReference type="InterPro" id="IPR024929">
    <property type="entry name" value="GNL2_CP_dom"/>
</dbReference>
<evidence type="ECO:0000256" key="11">
    <source>
        <dbReference type="RuleBase" id="RU004273"/>
    </source>
</evidence>
<evidence type="ECO:0000313" key="17">
    <source>
        <dbReference type="EMBL" id="TDH67839.1"/>
    </source>
</evidence>
<comment type="catalytic activity">
    <reaction evidence="11">
        <text>O-phospho-L-threonyl-[protein] + H2O = L-threonyl-[protein] + phosphate</text>
        <dbReference type="Rhea" id="RHEA:47004"/>
        <dbReference type="Rhea" id="RHEA-COMP:11060"/>
        <dbReference type="Rhea" id="RHEA-COMP:11605"/>
        <dbReference type="ChEBI" id="CHEBI:15377"/>
        <dbReference type="ChEBI" id="CHEBI:30013"/>
        <dbReference type="ChEBI" id="CHEBI:43474"/>
        <dbReference type="ChEBI" id="CHEBI:61977"/>
        <dbReference type="EC" id="3.1.3.16"/>
    </reaction>
</comment>
<feature type="domain" description="CP-type G" evidence="16">
    <location>
        <begin position="1396"/>
        <end position="1557"/>
    </location>
</feature>
<feature type="compositionally biased region" description="Basic and acidic residues" evidence="13">
    <location>
        <begin position="1720"/>
        <end position="1744"/>
    </location>
</feature>
<dbReference type="InterPro" id="IPR011992">
    <property type="entry name" value="EF-hand-dom_pair"/>
</dbReference>
<dbReference type="InterPro" id="IPR013083">
    <property type="entry name" value="Znf_RING/FYVE/PHD"/>
</dbReference>
<dbReference type="SUPFAM" id="SSF52540">
    <property type="entry name" value="P-loop containing nucleoside triphosphate hydrolases"/>
    <property type="match status" value="1"/>
</dbReference>
<keyword evidence="7" id="KW-0106">Calcium</keyword>
<dbReference type="InterPro" id="IPR004843">
    <property type="entry name" value="Calcineurin-like_PHP"/>
</dbReference>
<keyword evidence="3" id="KW-0479">Metal-binding</keyword>
<feature type="domain" description="EF-hand" evidence="15">
    <location>
        <begin position="888"/>
        <end position="923"/>
    </location>
</feature>
<dbReference type="InterPro" id="IPR002048">
    <property type="entry name" value="EF_hand_dom"/>
</dbReference>
<dbReference type="InterPro" id="IPR017455">
    <property type="entry name" value="Znf_FYVE-rel"/>
</dbReference>
<dbReference type="GO" id="GO:0005509">
    <property type="term" value="F:calcium ion binding"/>
    <property type="evidence" value="ECO:0007669"/>
    <property type="project" value="InterPro"/>
</dbReference>
<evidence type="ECO:0000256" key="5">
    <source>
        <dbReference type="ARBA" id="ARBA00022771"/>
    </source>
</evidence>
<dbReference type="EMBL" id="SHOA02000189">
    <property type="protein sequence ID" value="TDH67839.1"/>
    <property type="molecule type" value="Genomic_DNA"/>
</dbReference>
<gene>
    <name evidence="17" type="ORF">CCR75_007429</name>
</gene>
<dbReference type="InterPro" id="IPR050755">
    <property type="entry name" value="TRAFAC_YlqF/YawG_RiboMat"/>
</dbReference>
<dbReference type="InterPro" id="IPR006073">
    <property type="entry name" value="GTP-bd"/>
</dbReference>
<dbReference type="FunFam" id="3.40.50.300:FF:000559">
    <property type="entry name" value="Nuclear/nucleolar GTPase 2"/>
    <property type="match status" value="1"/>
</dbReference>
<dbReference type="InterPro" id="IPR029052">
    <property type="entry name" value="Metallo-depent_PP-like"/>
</dbReference>
<dbReference type="PROSITE" id="PS51721">
    <property type="entry name" value="G_CP"/>
    <property type="match status" value="1"/>
</dbReference>
<dbReference type="Gene3D" id="3.30.40.10">
    <property type="entry name" value="Zinc/RING finger domain, C3HC4 (zinc finger)"/>
    <property type="match status" value="1"/>
</dbReference>
<evidence type="ECO:0000256" key="1">
    <source>
        <dbReference type="ARBA" id="ARBA00004604"/>
    </source>
</evidence>
<dbReference type="SUPFAM" id="SSF56300">
    <property type="entry name" value="Metallo-dependent phosphatases"/>
    <property type="match status" value="1"/>
</dbReference>
<proteinExistence type="inferred from homology"/>
<dbReference type="GO" id="GO:0004722">
    <property type="term" value="F:protein serine/threonine phosphatase activity"/>
    <property type="evidence" value="ECO:0007669"/>
    <property type="project" value="UniProtKB-EC"/>
</dbReference>
<keyword evidence="8 12" id="KW-0342">GTP-binding</keyword>
<dbReference type="SMART" id="SM00054">
    <property type="entry name" value="EFh"/>
    <property type="match status" value="4"/>
</dbReference>
<dbReference type="InterPro" id="IPR012971">
    <property type="entry name" value="NOG2_N_dom"/>
</dbReference>
<evidence type="ECO:0000256" key="9">
    <source>
        <dbReference type="ARBA" id="ARBA00023242"/>
    </source>
</evidence>
<dbReference type="Proteomes" id="UP000294530">
    <property type="component" value="Unassembled WGS sequence"/>
</dbReference>
<evidence type="ECO:0000313" key="18">
    <source>
        <dbReference type="Proteomes" id="UP000294530"/>
    </source>
</evidence>
<comment type="similarity">
    <text evidence="2 11">Belongs to the PPP phosphatase family.</text>
</comment>
<evidence type="ECO:0000256" key="6">
    <source>
        <dbReference type="ARBA" id="ARBA00022833"/>
    </source>
</evidence>
<dbReference type="InterPro" id="IPR023179">
    <property type="entry name" value="GTP-bd_ortho_bundle_sf"/>
</dbReference>
<keyword evidence="11" id="KW-0378">Hydrolase</keyword>
<dbReference type="PROSITE" id="PS50178">
    <property type="entry name" value="ZF_FYVE"/>
    <property type="match status" value="1"/>
</dbReference>
<evidence type="ECO:0000256" key="3">
    <source>
        <dbReference type="ARBA" id="ARBA00022723"/>
    </source>
</evidence>
<dbReference type="PANTHER" id="PTHR11089">
    <property type="entry name" value="GTP-BINDING PROTEIN-RELATED"/>
    <property type="match status" value="1"/>
</dbReference>
<dbReference type="GO" id="GO:0005730">
    <property type="term" value="C:nucleolus"/>
    <property type="evidence" value="ECO:0007669"/>
    <property type="project" value="UniProtKB-SubCell"/>
</dbReference>
<dbReference type="Pfam" id="PF08153">
    <property type="entry name" value="NGP1NT"/>
    <property type="match status" value="1"/>
</dbReference>
<dbReference type="SUPFAM" id="SSF47473">
    <property type="entry name" value="EF-hand"/>
    <property type="match status" value="2"/>
</dbReference>
<protein>
    <recommendedName>
        <fullName evidence="11 12">Multifunctional fusion protein</fullName>
    </recommendedName>
    <domain>
        <recommendedName>
            <fullName evidence="11">Serine/threonine-protein phosphatase</fullName>
            <ecNumber evidence="11">3.1.3.16</ecNumber>
        </recommendedName>
    </domain>
    <domain>
        <recommendedName>
            <fullName evidence="12">Nucleolar GTP-binding protein 2</fullName>
        </recommendedName>
    </domain>
</protein>
<evidence type="ECO:0000256" key="12">
    <source>
        <dbReference type="RuleBase" id="RU364023"/>
    </source>
</evidence>
<dbReference type="PROSITE" id="PS00125">
    <property type="entry name" value="SER_THR_PHOSPHATASE"/>
    <property type="match status" value="1"/>
</dbReference>
<dbReference type="Gene3D" id="1.10.1580.10">
    <property type="match status" value="1"/>
</dbReference>
<dbReference type="Pfam" id="PF13833">
    <property type="entry name" value="EF-hand_8"/>
    <property type="match status" value="1"/>
</dbReference>
<dbReference type="PANTHER" id="PTHR11089:SF9">
    <property type="entry name" value="NUCLEOLAR GTP-BINDING PROTEIN 2"/>
    <property type="match status" value="1"/>
</dbReference>
<dbReference type="GeneID" id="94351161"/>
<dbReference type="InterPro" id="IPR011011">
    <property type="entry name" value="Znf_FYVE_PHD"/>
</dbReference>
<dbReference type="EC" id="3.1.3.16" evidence="11"/>
<dbReference type="RefSeq" id="XP_067817338.1">
    <property type="nucleotide sequence ID" value="XM_067965490.1"/>
</dbReference>
<sequence length="1744" mass="199578">MEGALIKLGDYAHFRYFLLFRNGRFCYYELPMPTVAPGSGPEGPKCVRLTLTSKNLRGVMMLNASVNAKDLAKSEDEYDADLIKRGLVFNRKKLEMQLTGYSPTGQLMCWKLRAGKDAVFVKWERAFRLALRPIWVQNSKCCMVCKKEFGFFIRPHHCRKCGTCMCDECSVFVPRLPMQGYYDEVRICRDCSPMKIQRSSLKLGTRVLVYGILVGRVVQVDAADDSVDGRAFVNVELVKKNNQLSRFALEHVELYSDAVLSANRIKNAIRQHLSYAIFRTQLNFNTWNLLETVQEQCVVQMVRILNKSTSINELHSMVPMLGSLDTMQFPDDEIPEKERVKESLSHYRGVHVSFPLRLDTVKKLINQFRNGILLHRVFVRHILDESEKLFRTLHRSPMNKIEIPEGVQLVVVGDLHGQLEDLLTIMDKNGVPNSKMWYLFNGDFVDRGSHGIEVMLLLLIFKLLYPDYVFLNRGNHEERMINEVFGFEDEIYTKYGTDNDEVAGWNGLGTSINYSPMKLFQMFETVFSLFPIFALLNKRVFIVHGGLSNHENVTIEELLQLDHKREIPTQGTSRADEIFTHLLWSDPRDEAGWKPSNRGAGVEFGPDITKDFCSRNKLSLIIRSHECREEGFDIAHDGLLLTVFSASSYCGSQTNKGAYVQLELGEDNQVKPHVVQFSSQPLQKLKDAGRNEWRKKAQRLERRTLMSLVEMICEKKTPLLSAFNEQDVIKSGHVTKVEWKAILQKVLGLNASFLSYFRQLAEEEEDGGVDYQKFLKRYTIELDGGNVEWRRSLIRKVWIGLVQALRHPFEKDAEKVTLQDKLHFAFNLFQTSGAARKEKIISKLDKNRSANSCTTDEKLKVSYVNNSLVTYEVFRNTIQDKLQLGDTLSEQQIFELMQHLDQNHDGVVDYQEFCSFFAEFSRTDYLQEIFEIDDTIAISLLNRCATLLQSPNKFMTLRNAFDAFDHDKTGKLTVNDILKGTQELNMVPELDGKGAQLLYNSILLSYYGISQRHQWDTRGLDWVVFEDTFSPDSTFQRRLWLTSLGTSNLNLAALDLRDSVSGDDDFNQHLSKNQAWADTFVDSVKHSLHEQRLYIKFLFRILDRKRHGYVTKSQFVATMQAINEEHGAPLKLSQLEQLADAFAHRKTVRRMSNAGEEMEETLTYVSYPEFLRSLRIIDLGPSDGIPLTAGSQGINTTKASADNANRKIPKRQKAANMRDKSTIKRLNMYRNSGPIRNKAGKVVGGSLMMKNKIGGQEITSTSGRVQPDRRWFGNTRVVGQKELDKFRNEMSLKAADPYSVVLRTRKLPMGLIQESTKTTRMKLLQTESYDEIFNGKRSRKRAKITATDYASLLSKAQENADEYEAKGSDRNIIVEPEFKEEVSHDVFNKGQSKRIWGELYKVLDCSDVVIQVLDARNVPGTRCEHVEKHIRKNASHKHLIFVINKCDLVPNWVTKRWLQKLSETTPTLAFHASMSNPFGKGALINLLRQFAKLHQDKKQISVGFIGYPNVGKSSVINALRKKKVCKVAPIPGETKVWQYITLMRRIFLIDCPGIVYDTGDDEIETVLKGVVRAERLPQPTDFIATILQRVKKEFIAKVYGIDEWNDEWDFLEKLANKCGKLLQKGEPDFNNVAVHMINDYQRGKLPWFIAPPMRVEELAALERKGDDAPLNEAEADKDEPIELDEDDQIELEKEAEAPKDGPVALDDVNQLELENAAEAPKNEPVELDEDNHTEAEKEAENKDN</sequence>
<dbReference type="GO" id="GO:0005525">
    <property type="term" value="F:GTP binding"/>
    <property type="evidence" value="ECO:0007669"/>
    <property type="project" value="UniProtKB-KW"/>
</dbReference>
<keyword evidence="6" id="KW-0862">Zinc</keyword>
<dbReference type="Gene3D" id="1.10.238.10">
    <property type="entry name" value="EF-hand"/>
    <property type="match status" value="2"/>
</dbReference>
<keyword evidence="9 12" id="KW-0539">Nucleus</keyword>
<feature type="domain" description="EF-hand" evidence="15">
    <location>
        <begin position="1090"/>
        <end position="1125"/>
    </location>
</feature>
<feature type="domain" description="FYVE-type" evidence="14">
    <location>
        <begin position="136"/>
        <end position="196"/>
    </location>
</feature>
<dbReference type="InterPro" id="IPR001751">
    <property type="entry name" value="S100/CaBP7/8-like_CS"/>
</dbReference>
<evidence type="ECO:0000256" key="7">
    <source>
        <dbReference type="ARBA" id="ARBA00022837"/>
    </source>
</evidence>
<dbReference type="CDD" id="cd01858">
    <property type="entry name" value="NGP_1"/>
    <property type="match status" value="1"/>
</dbReference>
<evidence type="ECO:0000259" key="15">
    <source>
        <dbReference type="PROSITE" id="PS50222"/>
    </source>
</evidence>
<dbReference type="GO" id="GO:0008270">
    <property type="term" value="F:zinc ion binding"/>
    <property type="evidence" value="ECO:0007669"/>
    <property type="project" value="UniProtKB-KW"/>
</dbReference>
<organism evidence="17 18">
    <name type="scientific">Bremia lactucae</name>
    <name type="common">Lettuce downy mildew</name>
    <dbReference type="NCBI Taxonomy" id="4779"/>
    <lineage>
        <taxon>Eukaryota</taxon>
        <taxon>Sar</taxon>
        <taxon>Stramenopiles</taxon>
        <taxon>Oomycota</taxon>
        <taxon>Peronosporomycetes</taxon>
        <taxon>Peronosporales</taxon>
        <taxon>Peronosporaceae</taxon>
        <taxon>Bremia</taxon>
    </lineage>
</organism>
<dbReference type="InterPro" id="IPR030378">
    <property type="entry name" value="G_CP_dom"/>
</dbReference>
<keyword evidence="18" id="KW-1185">Reference proteome</keyword>
<dbReference type="PROSITE" id="PS00018">
    <property type="entry name" value="EF_HAND_1"/>
    <property type="match status" value="2"/>
</dbReference>
<evidence type="ECO:0000256" key="8">
    <source>
        <dbReference type="ARBA" id="ARBA00023134"/>
    </source>
</evidence>
<dbReference type="InterPro" id="IPR000306">
    <property type="entry name" value="Znf_FYVE"/>
</dbReference>
<dbReference type="Pfam" id="PF01363">
    <property type="entry name" value="FYVE"/>
    <property type="match status" value="1"/>
</dbReference>
<evidence type="ECO:0000259" key="14">
    <source>
        <dbReference type="PROSITE" id="PS50178"/>
    </source>
</evidence>
<dbReference type="Pfam" id="PF00149">
    <property type="entry name" value="Metallophos"/>
    <property type="match status" value="1"/>
</dbReference>
<evidence type="ECO:0000259" key="16">
    <source>
        <dbReference type="PROSITE" id="PS51721"/>
    </source>
</evidence>
<evidence type="ECO:0000256" key="13">
    <source>
        <dbReference type="SAM" id="MobiDB-lite"/>
    </source>
</evidence>
<dbReference type="SUPFAM" id="SSF57903">
    <property type="entry name" value="FYVE/PHD zinc finger"/>
    <property type="match status" value="1"/>
</dbReference>
<dbReference type="SMART" id="SM00064">
    <property type="entry name" value="FYVE"/>
    <property type="match status" value="1"/>
</dbReference>
<comment type="caution">
    <text evidence="17">The sequence shown here is derived from an EMBL/GenBank/DDBJ whole genome shotgun (WGS) entry which is preliminary data.</text>
</comment>
<dbReference type="SMART" id="SM00156">
    <property type="entry name" value="PP2Ac"/>
    <property type="match status" value="1"/>
</dbReference>